<evidence type="ECO:0000256" key="5">
    <source>
        <dbReference type="ARBA" id="ARBA00022989"/>
    </source>
</evidence>
<proteinExistence type="inferred from homology"/>
<sequence length="105" mass="11653">MQYTFGYHSCLHRETEDFALFLGSSIVVQIVCAYITLPLYALMGSSMKEAIFSEQVVAGLKHWHNMAKKNVSTKESINSPASPSATPSMNSDPQVHRPSIVLSHR</sequence>
<keyword evidence="3 9" id="KW-0812">Transmembrane</keyword>
<evidence type="ECO:0000256" key="1">
    <source>
        <dbReference type="ARBA" id="ARBA00004141"/>
    </source>
</evidence>
<keyword evidence="5 9" id="KW-1133">Transmembrane helix</keyword>
<keyword evidence="6 9" id="KW-0472">Membrane</keyword>
<dbReference type="EMBL" id="JADCNL010000011">
    <property type="protein sequence ID" value="KAG0461366.1"/>
    <property type="molecule type" value="Genomic_DNA"/>
</dbReference>
<evidence type="ECO:0000256" key="4">
    <source>
        <dbReference type="ARBA" id="ARBA00022821"/>
    </source>
</evidence>
<protein>
    <submittedName>
        <fullName evidence="10">Uncharacterized protein</fullName>
    </submittedName>
</protein>
<comment type="caution">
    <text evidence="10">The sequence shown here is derived from an EMBL/GenBank/DDBJ whole genome shotgun (WGS) entry which is preliminary data.</text>
</comment>
<feature type="compositionally biased region" description="Polar residues" evidence="8">
    <location>
        <begin position="73"/>
        <end position="93"/>
    </location>
</feature>
<evidence type="ECO:0000256" key="3">
    <source>
        <dbReference type="ARBA" id="ARBA00022692"/>
    </source>
</evidence>
<comment type="subcellular location">
    <subcellularLocation>
        <location evidence="1">Membrane</location>
        <topology evidence="1">Multi-pass membrane protein</topology>
    </subcellularLocation>
</comment>
<gene>
    <name evidence="10" type="ORF">HPP92_021663</name>
</gene>
<dbReference type="GO" id="GO:0006952">
    <property type="term" value="P:defense response"/>
    <property type="evidence" value="ECO:0007669"/>
    <property type="project" value="UniProtKB-KW"/>
</dbReference>
<evidence type="ECO:0000256" key="2">
    <source>
        <dbReference type="ARBA" id="ARBA00006574"/>
    </source>
</evidence>
<dbReference type="InterPro" id="IPR004326">
    <property type="entry name" value="Mlo"/>
</dbReference>
<dbReference type="PANTHER" id="PTHR31942">
    <property type="entry name" value="MLO-LIKE PROTEIN 1"/>
    <property type="match status" value="1"/>
</dbReference>
<keyword evidence="7" id="KW-0568">Pathogenesis-related protein</keyword>
<name>A0A835UJ75_VANPL</name>
<evidence type="ECO:0000313" key="10">
    <source>
        <dbReference type="EMBL" id="KAG0461366.1"/>
    </source>
</evidence>
<evidence type="ECO:0000256" key="9">
    <source>
        <dbReference type="SAM" id="Phobius"/>
    </source>
</evidence>
<comment type="similarity">
    <text evidence="2">Belongs to the MLO family.</text>
</comment>
<keyword evidence="11" id="KW-1185">Reference proteome</keyword>
<evidence type="ECO:0000256" key="7">
    <source>
        <dbReference type="ARBA" id="ARBA00023265"/>
    </source>
</evidence>
<dbReference type="Proteomes" id="UP000636800">
    <property type="component" value="Chromosome 11"/>
</dbReference>
<dbReference type="PANTHER" id="PTHR31942:SF72">
    <property type="entry name" value="MLO-LIKE PROTEIN"/>
    <property type="match status" value="1"/>
</dbReference>
<evidence type="ECO:0000313" key="11">
    <source>
        <dbReference type="Proteomes" id="UP000636800"/>
    </source>
</evidence>
<dbReference type="OrthoDB" id="5597044at2759"/>
<evidence type="ECO:0000256" key="8">
    <source>
        <dbReference type="SAM" id="MobiDB-lite"/>
    </source>
</evidence>
<reference evidence="10 11" key="1">
    <citation type="journal article" date="2020" name="Nat. Food">
        <title>A phased Vanilla planifolia genome enables genetic improvement of flavour and production.</title>
        <authorList>
            <person name="Hasing T."/>
            <person name="Tang H."/>
            <person name="Brym M."/>
            <person name="Khazi F."/>
            <person name="Huang T."/>
            <person name="Chambers A.H."/>
        </authorList>
    </citation>
    <scope>NUCLEOTIDE SEQUENCE [LARGE SCALE GENOMIC DNA]</scope>
    <source>
        <tissue evidence="10">Leaf</tissue>
    </source>
</reference>
<dbReference type="Pfam" id="PF03094">
    <property type="entry name" value="Mlo"/>
    <property type="match status" value="1"/>
</dbReference>
<dbReference type="AlphaFoldDB" id="A0A835UJ75"/>
<organism evidence="10 11">
    <name type="scientific">Vanilla planifolia</name>
    <name type="common">Vanilla</name>
    <dbReference type="NCBI Taxonomy" id="51239"/>
    <lineage>
        <taxon>Eukaryota</taxon>
        <taxon>Viridiplantae</taxon>
        <taxon>Streptophyta</taxon>
        <taxon>Embryophyta</taxon>
        <taxon>Tracheophyta</taxon>
        <taxon>Spermatophyta</taxon>
        <taxon>Magnoliopsida</taxon>
        <taxon>Liliopsida</taxon>
        <taxon>Asparagales</taxon>
        <taxon>Orchidaceae</taxon>
        <taxon>Vanilloideae</taxon>
        <taxon>Vanilleae</taxon>
        <taxon>Vanilla</taxon>
    </lineage>
</organism>
<accession>A0A835UJ75</accession>
<feature type="region of interest" description="Disordered" evidence="8">
    <location>
        <begin position="71"/>
        <end position="105"/>
    </location>
</feature>
<keyword evidence="4" id="KW-0611">Plant defense</keyword>
<evidence type="ECO:0000256" key="6">
    <source>
        <dbReference type="ARBA" id="ARBA00023136"/>
    </source>
</evidence>
<dbReference type="GO" id="GO:0016020">
    <property type="term" value="C:membrane"/>
    <property type="evidence" value="ECO:0007669"/>
    <property type="project" value="UniProtKB-SubCell"/>
</dbReference>
<feature type="transmembrane region" description="Helical" evidence="9">
    <location>
        <begin position="20"/>
        <end position="42"/>
    </location>
</feature>